<proteinExistence type="predicted"/>
<dbReference type="InterPro" id="IPR035892">
    <property type="entry name" value="C2_domain_sf"/>
</dbReference>
<dbReference type="SUPFAM" id="SSF49562">
    <property type="entry name" value="C2 domain (Calcium/lipid-binding domain, CaLB)"/>
    <property type="match status" value="1"/>
</dbReference>
<dbReference type="PANTHER" id="PTHR45734">
    <property type="entry name" value="TENSIN"/>
    <property type="match status" value="1"/>
</dbReference>
<feature type="domain" description="C2 tensin-type" evidence="1">
    <location>
        <begin position="1"/>
        <end position="66"/>
    </location>
</feature>
<dbReference type="AlphaFoldDB" id="A0A7K6YLD2"/>
<dbReference type="Proteomes" id="UP000536033">
    <property type="component" value="Unassembled WGS sequence"/>
</dbReference>
<evidence type="ECO:0000313" key="2">
    <source>
        <dbReference type="EMBL" id="NWX72402.1"/>
    </source>
</evidence>
<comment type="caution">
    <text evidence="2">The sequence shown here is derived from an EMBL/GenBank/DDBJ whole genome shotgun (WGS) entry which is preliminary data.</text>
</comment>
<gene>
    <name evidence="2" type="primary">Tns3_1</name>
    <name evidence="2" type="ORF">ALCTOR_R15308</name>
</gene>
<dbReference type="Gene3D" id="2.60.40.1110">
    <property type="match status" value="1"/>
</dbReference>
<evidence type="ECO:0000313" key="3">
    <source>
        <dbReference type="Proteomes" id="UP000536033"/>
    </source>
</evidence>
<dbReference type="EMBL" id="VZSD01006539">
    <property type="protein sequence ID" value="NWX72402.1"/>
    <property type="molecule type" value="Genomic_DNA"/>
</dbReference>
<dbReference type="InterPro" id="IPR051484">
    <property type="entry name" value="Tensin_PTEN_phosphatase"/>
</dbReference>
<dbReference type="InterPro" id="IPR014020">
    <property type="entry name" value="Tensin_C2-dom"/>
</dbReference>
<evidence type="ECO:0000259" key="1">
    <source>
        <dbReference type="PROSITE" id="PS51182"/>
    </source>
</evidence>
<name>A0A7K6YLD2_ALCTO</name>
<dbReference type="Pfam" id="PF10409">
    <property type="entry name" value="PTEN_C2"/>
    <property type="match status" value="1"/>
</dbReference>
<keyword evidence="3" id="KW-1185">Reference proteome</keyword>
<feature type="non-terminal residue" evidence="2">
    <location>
        <position position="99"/>
    </location>
</feature>
<protein>
    <submittedName>
        <fullName evidence="2">TENS3 protein</fullName>
    </submittedName>
</protein>
<organism evidence="2 3">
    <name type="scientific">Alca torda</name>
    <name type="common">Razorbill</name>
    <dbReference type="NCBI Taxonomy" id="28689"/>
    <lineage>
        <taxon>Eukaryota</taxon>
        <taxon>Metazoa</taxon>
        <taxon>Chordata</taxon>
        <taxon>Craniata</taxon>
        <taxon>Vertebrata</taxon>
        <taxon>Euteleostomi</taxon>
        <taxon>Archelosauria</taxon>
        <taxon>Archosauria</taxon>
        <taxon>Dinosauria</taxon>
        <taxon>Saurischia</taxon>
        <taxon>Theropoda</taxon>
        <taxon>Coelurosauria</taxon>
        <taxon>Aves</taxon>
        <taxon>Neognathae</taxon>
        <taxon>Neoaves</taxon>
        <taxon>Charadriiformes</taxon>
        <taxon>Alcidae</taxon>
        <taxon>Alca</taxon>
    </lineage>
</organism>
<feature type="non-terminal residue" evidence="2">
    <location>
        <position position="1"/>
    </location>
</feature>
<dbReference type="SMART" id="SM01326">
    <property type="entry name" value="PTEN_C2"/>
    <property type="match status" value="1"/>
</dbReference>
<dbReference type="GO" id="GO:0005925">
    <property type="term" value="C:focal adhesion"/>
    <property type="evidence" value="ECO:0007669"/>
    <property type="project" value="TreeGrafter"/>
</dbReference>
<sequence>LKGDIMLKCYHKRYWSATRDVIFRLQFHTGAIQGHDLVFGKEDLDNASKDDCFPDYGKVELVFSGTPEKIQGYEDLQNDYGVIVDYNTSDPLIRWDSYV</sequence>
<dbReference type="PANTHER" id="PTHR45734:SF5">
    <property type="entry name" value="TENSIN-3"/>
    <property type="match status" value="1"/>
</dbReference>
<dbReference type="PROSITE" id="PS51182">
    <property type="entry name" value="C2_TENSIN"/>
    <property type="match status" value="1"/>
</dbReference>
<accession>A0A7K6YLD2</accession>
<reference evidence="2 3" key="1">
    <citation type="submission" date="2019-09" db="EMBL/GenBank/DDBJ databases">
        <title>Bird 10,000 Genomes (B10K) Project - Family phase.</title>
        <authorList>
            <person name="Zhang G."/>
        </authorList>
    </citation>
    <scope>NUCLEOTIDE SEQUENCE [LARGE SCALE GENOMIC DNA]</scope>
    <source>
        <strain evidence="2">OUT-0003</strain>
        <tissue evidence="2">Muscle</tissue>
    </source>
</reference>